<comment type="caution">
    <text evidence="2">The sequence shown here is derived from an EMBL/GenBank/DDBJ whole genome shotgun (WGS) entry which is preliminary data.</text>
</comment>
<keyword evidence="3" id="KW-1185">Reference proteome</keyword>
<reference evidence="2 3" key="1">
    <citation type="journal article" date="2021" name="bioRxiv">
        <title>Chromosome-scale and haplotype-resolved genome assembly of a tetraploid potato cultivar.</title>
        <authorList>
            <person name="Sun H."/>
            <person name="Jiao W.-B."/>
            <person name="Krause K."/>
            <person name="Campoy J.A."/>
            <person name="Goel M."/>
            <person name="Folz-Donahue K."/>
            <person name="Kukat C."/>
            <person name="Huettel B."/>
            <person name="Schneeberger K."/>
        </authorList>
    </citation>
    <scope>NUCLEOTIDE SEQUENCE [LARGE SCALE GENOMIC DNA]</scope>
    <source>
        <strain evidence="2">SolTubOtavaFocal</strain>
        <tissue evidence="2">Leaves</tissue>
    </source>
</reference>
<sequence>MKPAFARPGGLHRLFVPNLIAKGERSVQNVPWKVLLFQLWSNCALSVKTSYFTAGDRIGAILLGGRKQRA</sequence>
<protein>
    <submittedName>
        <fullName evidence="2">Uncharacterized protein</fullName>
    </submittedName>
</protein>
<accession>A0ABQ7WBP9</accession>
<dbReference type="EMBL" id="JAIVGD010000003">
    <property type="protein sequence ID" value="KAH0777478.1"/>
    <property type="molecule type" value="Genomic_DNA"/>
</dbReference>
<organism evidence="2 3">
    <name type="scientific">Solanum tuberosum</name>
    <name type="common">Potato</name>
    <dbReference type="NCBI Taxonomy" id="4113"/>
    <lineage>
        <taxon>Eukaryota</taxon>
        <taxon>Viridiplantae</taxon>
        <taxon>Streptophyta</taxon>
        <taxon>Embryophyta</taxon>
        <taxon>Tracheophyta</taxon>
        <taxon>Spermatophyta</taxon>
        <taxon>Magnoliopsida</taxon>
        <taxon>eudicotyledons</taxon>
        <taxon>Gunneridae</taxon>
        <taxon>Pentapetalae</taxon>
        <taxon>asterids</taxon>
        <taxon>lamiids</taxon>
        <taxon>Solanales</taxon>
        <taxon>Solanaceae</taxon>
        <taxon>Solanoideae</taxon>
        <taxon>Solaneae</taxon>
        <taxon>Solanum</taxon>
    </lineage>
</organism>
<evidence type="ECO:0000313" key="2">
    <source>
        <dbReference type="EMBL" id="KAH0777478.1"/>
    </source>
</evidence>
<evidence type="ECO:0000313" key="3">
    <source>
        <dbReference type="Proteomes" id="UP000826656"/>
    </source>
</evidence>
<gene>
    <name evidence="2" type="ORF">KY290_008889</name>
    <name evidence="1" type="ORF">KY290_029839</name>
</gene>
<dbReference type="EMBL" id="JAIVGD010000019">
    <property type="protein sequence ID" value="KAH0750607.1"/>
    <property type="molecule type" value="Genomic_DNA"/>
</dbReference>
<dbReference type="Proteomes" id="UP000826656">
    <property type="component" value="Unassembled WGS sequence"/>
</dbReference>
<proteinExistence type="predicted"/>
<name>A0ABQ7WBP9_SOLTU</name>
<evidence type="ECO:0000313" key="1">
    <source>
        <dbReference type="EMBL" id="KAH0750607.1"/>
    </source>
</evidence>